<dbReference type="Gene3D" id="1.10.287.70">
    <property type="match status" value="1"/>
</dbReference>
<evidence type="ECO:0000313" key="7">
    <source>
        <dbReference type="EMBL" id="KAE9037232.1"/>
    </source>
</evidence>
<keyword evidence="4 5" id="KW-0472">Membrane</keyword>
<dbReference type="InterPro" id="IPR043203">
    <property type="entry name" value="VGCC_Ca_Na"/>
</dbReference>
<gene>
    <name evidence="7" type="ORF">PF010_g33343</name>
</gene>
<evidence type="ECO:0000256" key="1">
    <source>
        <dbReference type="ARBA" id="ARBA00004141"/>
    </source>
</evidence>
<sequence length="163" mass="17741">MAIKVVSLGFVMNDGAYLRSPWHVIDAFVAISSTVVLFAQVSTANGSIKALLSLRDLRSLRPLRMISRRPGLKLVVSALVESIPAVLNVVFLSMILFLLFSIAAVNFLKGTFRACSGDVFNALSVDQKAFLVSPAPWDALSEIQRSWFSSSVCEGFPTEELTS</sequence>
<evidence type="ECO:0000259" key="6">
    <source>
        <dbReference type="Pfam" id="PF00520"/>
    </source>
</evidence>
<dbReference type="GO" id="GO:0001518">
    <property type="term" value="C:voltage-gated sodium channel complex"/>
    <property type="evidence" value="ECO:0007669"/>
    <property type="project" value="TreeGrafter"/>
</dbReference>
<evidence type="ECO:0000256" key="2">
    <source>
        <dbReference type="ARBA" id="ARBA00022692"/>
    </source>
</evidence>
<protein>
    <recommendedName>
        <fullName evidence="6">Ion transport domain-containing protein</fullName>
    </recommendedName>
</protein>
<feature type="domain" description="Ion transport" evidence="6">
    <location>
        <begin position="1"/>
        <end position="122"/>
    </location>
</feature>
<comment type="caution">
    <text evidence="7">The sequence shown here is derived from an EMBL/GenBank/DDBJ whole genome shotgun (WGS) entry which is preliminary data.</text>
</comment>
<dbReference type="AlphaFoldDB" id="A0A6G0JCJ7"/>
<keyword evidence="3 5" id="KW-1133">Transmembrane helix</keyword>
<evidence type="ECO:0000256" key="3">
    <source>
        <dbReference type="ARBA" id="ARBA00022989"/>
    </source>
</evidence>
<evidence type="ECO:0000256" key="5">
    <source>
        <dbReference type="SAM" id="Phobius"/>
    </source>
</evidence>
<dbReference type="Pfam" id="PF00520">
    <property type="entry name" value="Ion_trans"/>
    <property type="match status" value="1"/>
</dbReference>
<keyword evidence="2 5" id="KW-0812">Transmembrane</keyword>
<dbReference type="EMBL" id="QXFX01012881">
    <property type="protein sequence ID" value="KAE9037232.1"/>
    <property type="molecule type" value="Genomic_DNA"/>
</dbReference>
<evidence type="ECO:0000313" key="8">
    <source>
        <dbReference type="Proteomes" id="UP000488956"/>
    </source>
</evidence>
<comment type="subcellular location">
    <subcellularLocation>
        <location evidence="1">Membrane</location>
        <topology evidence="1">Multi-pass membrane protein</topology>
    </subcellularLocation>
</comment>
<dbReference type="Proteomes" id="UP000488956">
    <property type="component" value="Unassembled WGS sequence"/>
</dbReference>
<dbReference type="SUPFAM" id="SSF81324">
    <property type="entry name" value="Voltage-gated potassium channels"/>
    <property type="match status" value="1"/>
</dbReference>
<name>A0A6G0JCJ7_9STRA</name>
<organism evidence="7 8">
    <name type="scientific">Phytophthora fragariae</name>
    <dbReference type="NCBI Taxonomy" id="53985"/>
    <lineage>
        <taxon>Eukaryota</taxon>
        <taxon>Sar</taxon>
        <taxon>Stramenopiles</taxon>
        <taxon>Oomycota</taxon>
        <taxon>Peronosporomycetes</taxon>
        <taxon>Peronosporales</taxon>
        <taxon>Peronosporaceae</taxon>
        <taxon>Phytophthora</taxon>
    </lineage>
</organism>
<evidence type="ECO:0000256" key="4">
    <source>
        <dbReference type="ARBA" id="ARBA00023136"/>
    </source>
</evidence>
<proteinExistence type="predicted"/>
<dbReference type="Gene3D" id="1.20.120.350">
    <property type="entry name" value="Voltage-gated potassium channels. Chain C"/>
    <property type="match status" value="1"/>
</dbReference>
<feature type="transmembrane region" description="Helical" evidence="5">
    <location>
        <begin position="72"/>
        <end position="105"/>
    </location>
</feature>
<dbReference type="InterPro" id="IPR005821">
    <property type="entry name" value="Ion_trans_dom"/>
</dbReference>
<reference evidence="7 8" key="1">
    <citation type="submission" date="2018-09" db="EMBL/GenBank/DDBJ databases">
        <title>Genomic investigation of the strawberry pathogen Phytophthora fragariae indicates pathogenicity is determined by transcriptional variation in three key races.</title>
        <authorList>
            <person name="Adams T.M."/>
            <person name="Armitage A.D."/>
            <person name="Sobczyk M.K."/>
            <person name="Bates H.J."/>
            <person name="Dunwell J.M."/>
            <person name="Nellist C.F."/>
            <person name="Harrison R.J."/>
        </authorList>
    </citation>
    <scope>NUCLEOTIDE SEQUENCE [LARGE SCALE GENOMIC DNA]</scope>
    <source>
        <strain evidence="7 8">ONT-3</strain>
    </source>
</reference>
<feature type="transmembrane region" description="Helical" evidence="5">
    <location>
        <begin position="27"/>
        <end position="52"/>
    </location>
</feature>
<feature type="non-terminal residue" evidence="7">
    <location>
        <position position="163"/>
    </location>
</feature>
<dbReference type="GO" id="GO:0005248">
    <property type="term" value="F:voltage-gated sodium channel activity"/>
    <property type="evidence" value="ECO:0007669"/>
    <property type="project" value="TreeGrafter"/>
</dbReference>
<dbReference type="PANTHER" id="PTHR10037">
    <property type="entry name" value="VOLTAGE-GATED CATION CHANNEL CALCIUM AND SODIUM"/>
    <property type="match status" value="1"/>
</dbReference>
<dbReference type="InterPro" id="IPR027359">
    <property type="entry name" value="Volt_channel_dom_sf"/>
</dbReference>
<accession>A0A6G0JCJ7</accession>
<dbReference type="PANTHER" id="PTHR10037:SF62">
    <property type="entry name" value="SODIUM CHANNEL PROTEIN 60E"/>
    <property type="match status" value="1"/>
</dbReference>